<dbReference type="VEuPathDB" id="FungiDB:AAP_02253"/>
<proteinExistence type="predicted"/>
<name>A0A168A4K3_9EURO</name>
<organism evidence="4 5">
    <name type="scientific">Ascosphaera apis ARSEF 7405</name>
    <dbReference type="NCBI Taxonomy" id="392613"/>
    <lineage>
        <taxon>Eukaryota</taxon>
        <taxon>Fungi</taxon>
        <taxon>Dikarya</taxon>
        <taxon>Ascomycota</taxon>
        <taxon>Pezizomycotina</taxon>
        <taxon>Eurotiomycetes</taxon>
        <taxon>Eurotiomycetidae</taxon>
        <taxon>Onygenales</taxon>
        <taxon>Ascosphaeraceae</taxon>
        <taxon>Ascosphaera</taxon>
    </lineage>
</organism>
<dbReference type="SMART" id="SM00674">
    <property type="entry name" value="CENPB"/>
    <property type="match status" value="1"/>
</dbReference>
<evidence type="ECO:0000313" key="5">
    <source>
        <dbReference type="Proteomes" id="UP000242877"/>
    </source>
</evidence>
<evidence type="ECO:0000256" key="1">
    <source>
        <dbReference type="ARBA" id="ARBA00023125"/>
    </source>
</evidence>
<dbReference type="GO" id="GO:0003677">
    <property type="term" value="F:DNA binding"/>
    <property type="evidence" value="ECO:0007669"/>
    <property type="project" value="UniProtKB-KW"/>
</dbReference>
<dbReference type="GO" id="GO:0004519">
    <property type="term" value="F:endonuclease activity"/>
    <property type="evidence" value="ECO:0007669"/>
    <property type="project" value="UniProtKB-KW"/>
</dbReference>
<dbReference type="OrthoDB" id="4207519at2759"/>
<keyword evidence="2" id="KW-0539">Nucleus</keyword>
<keyword evidence="4" id="KW-0255">Endonuclease</keyword>
<dbReference type="InterPro" id="IPR007889">
    <property type="entry name" value="HTH_Psq"/>
</dbReference>
<keyword evidence="5" id="KW-1185">Reference proteome</keyword>
<dbReference type="SUPFAM" id="SSF46689">
    <property type="entry name" value="Homeodomain-like"/>
    <property type="match status" value="1"/>
</dbReference>
<dbReference type="InterPro" id="IPR050863">
    <property type="entry name" value="CenT-Element_Derived"/>
</dbReference>
<dbReference type="Proteomes" id="UP000242877">
    <property type="component" value="Unassembled WGS sequence"/>
</dbReference>
<comment type="caution">
    <text evidence="4">The sequence shown here is derived from an EMBL/GenBank/DDBJ whole genome shotgun (WGS) entry which is preliminary data.</text>
</comment>
<feature type="domain" description="HTH CENPB-type" evidence="3">
    <location>
        <begin position="52"/>
        <end position="122"/>
    </location>
</feature>
<dbReference type="PROSITE" id="PS51253">
    <property type="entry name" value="HTH_CENPB"/>
    <property type="match status" value="1"/>
</dbReference>
<protein>
    <submittedName>
        <fullName evidence="4">DDE superfamily endonuclease, CENP-B-like protein</fullName>
    </submittedName>
</protein>
<dbReference type="InterPro" id="IPR009057">
    <property type="entry name" value="Homeodomain-like_sf"/>
</dbReference>
<dbReference type="InterPro" id="IPR006600">
    <property type="entry name" value="HTH_CenpB_DNA-bd_dom"/>
</dbReference>
<evidence type="ECO:0000313" key="4">
    <source>
        <dbReference type="EMBL" id="KZZ93461.1"/>
    </source>
</evidence>
<reference evidence="4 5" key="1">
    <citation type="journal article" date="2016" name="Genome Biol. Evol.">
        <title>Divergent and convergent evolution of fungal pathogenicity.</title>
        <authorList>
            <person name="Shang Y."/>
            <person name="Xiao G."/>
            <person name="Zheng P."/>
            <person name="Cen K."/>
            <person name="Zhan S."/>
            <person name="Wang C."/>
        </authorList>
    </citation>
    <scope>NUCLEOTIDE SEQUENCE [LARGE SCALE GENOMIC DNA]</scope>
    <source>
        <strain evidence="4 5">ARSEF 7405</strain>
    </source>
</reference>
<dbReference type="Pfam" id="PF03221">
    <property type="entry name" value="HTH_Tnp_Tc5"/>
    <property type="match status" value="1"/>
</dbReference>
<gene>
    <name evidence="4" type="ORF">AAP_02253</name>
</gene>
<dbReference type="PANTHER" id="PTHR19303:SF74">
    <property type="entry name" value="POGO TRANSPOSABLE ELEMENT WITH KRAB DOMAIN"/>
    <property type="match status" value="1"/>
</dbReference>
<dbReference type="PANTHER" id="PTHR19303">
    <property type="entry name" value="TRANSPOSON"/>
    <property type="match status" value="1"/>
</dbReference>
<keyword evidence="4" id="KW-0540">Nuclease</keyword>
<dbReference type="AlphaFoldDB" id="A0A168A4K3"/>
<keyword evidence="1" id="KW-0238">DNA-binding</keyword>
<evidence type="ECO:0000259" key="3">
    <source>
        <dbReference type="PROSITE" id="PS51253"/>
    </source>
</evidence>
<dbReference type="EMBL" id="AZGZ01000008">
    <property type="protein sequence ID" value="KZZ93461.1"/>
    <property type="molecule type" value="Genomic_DNA"/>
</dbReference>
<dbReference type="GO" id="GO:0005634">
    <property type="term" value="C:nucleus"/>
    <property type="evidence" value="ECO:0007669"/>
    <property type="project" value="TreeGrafter"/>
</dbReference>
<keyword evidence="4" id="KW-0378">Hydrolase</keyword>
<accession>A0A168A4K3</accession>
<dbReference type="Pfam" id="PF05225">
    <property type="entry name" value="HTH_psq"/>
    <property type="match status" value="1"/>
</dbReference>
<evidence type="ECO:0000256" key="2">
    <source>
        <dbReference type="ARBA" id="ARBA00023242"/>
    </source>
</evidence>
<sequence length="227" mass="26662">MSFLDKEKQIQLAIESWKQAEYPSIRQTADAYGVNRTTLSRRYNGQTIERRKAHGFQQRLSNTQERFLVNWITNLDRQGLPPTFSRVREIATRILLENNDKEPLGIRWIYSFLDRNPNILSLRSVRIDHKRISGTQEEILKDFYDRFRATKIQYKVEPSHIWNMDETGLHIGKGKNGRVLGENRGKMKTFVRDPLNKEWVTIIECVNAAGFRIRPLVIFKGQDIQST</sequence>